<dbReference type="AlphaFoldDB" id="A0A1Q3CWI4"/>
<feature type="non-terminal residue" evidence="1">
    <location>
        <position position="1"/>
    </location>
</feature>
<evidence type="ECO:0000313" key="2">
    <source>
        <dbReference type="Proteomes" id="UP000187406"/>
    </source>
</evidence>
<dbReference type="Proteomes" id="UP000187406">
    <property type="component" value="Unassembled WGS sequence"/>
</dbReference>
<dbReference type="EMBL" id="BDDD01003211">
    <property type="protein sequence ID" value="GAV84423.1"/>
    <property type="molecule type" value="Genomic_DNA"/>
</dbReference>
<evidence type="ECO:0000313" key="1">
    <source>
        <dbReference type="EMBL" id="GAV84423.1"/>
    </source>
</evidence>
<name>A0A1Q3CWI4_CEPFO</name>
<accession>A0A1Q3CWI4</accession>
<dbReference type="InParanoid" id="A0A1Q3CWI4"/>
<comment type="caution">
    <text evidence="1">The sequence shown here is derived from an EMBL/GenBank/DDBJ whole genome shotgun (WGS) entry which is preliminary data.</text>
</comment>
<organism evidence="1 2">
    <name type="scientific">Cephalotus follicularis</name>
    <name type="common">Albany pitcher plant</name>
    <dbReference type="NCBI Taxonomy" id="3775"/>
    <lineage>
        <taxon>Eukaryota</taxon>
        <taxon>Viridiplantae</taxon>
        <taxon>Streptophyta</taxon>
        <taxon>Embryophyta</taxon>
        <taxon>Tracheophyta</taxon>
        <taxon>Spermatophyta</taxon>
        <taxon>Magnoliopsida</taxon>
        <taxon>eudicotyledons</taxon>
        <taxon>Gunneridae</taxon>
        <taxon>Pentapetalae</taxon>
        <taxon>rosids</taxon>
        <taxon>fabids</taxon>
        <taxon>Oxalidales</taxon>
        <taxon>Cephalotaceae</taxon>
        <taxon>Cephalotus</taxon>
    </lineage>
</organism>
<gene>
    <name evidence="1" type="ORF">CFOL_v3_27867</name>
</gene>
<sequence length="149" mass="17471">FDGNNYSHWKSKMTIFIQSLDYSLWDLIVDGPNLPITTNESGATIPKPKTNYNYEDRKKAQMNARGKHVLICVISSNDFNRKLSRILVKKMLDRLEVIKSRKPKLESLQMIMKCLSCMKMRILKPCSLDLQILQMLYKHLIKLILIVKW</sequence>
<reference evidence="2" key="1">
    <citation type="submission" date="2016-04" db="EMBL/GenBank/DDBJ databases">
        <title>Cephalotus genome sequencing.</title>
        <authorList>
            <person name="Fukushima K."/>
            <person name="Hasebe M."/>
            <person name="Fang X."/>
        </authorList>
    </citation>
    <scope>NUCLEOTIDE SEQUENCE [LARGE SCALE GENOMIC DNA]</scope>
    <source>
        <strain evidence="2">cv. St1</strain>
    </source>
</reference>
<keyword evidence="2" id="KW-1185">Reference proteome</keyword>
<protein>
    <submittedName>
        <fullName evidence="1">DUF4219 domain-containing protein</fullName>
    </submittedName>
</protein>
<dbReference type="OrthoDB" id="785014at2759"/>
<proteinExistence type="predicted"/>